<evidence type="ECO:0000259" key="2">
    <source>
        <dbReference type="Pfam" id="PF09347"/>
    </source>
</evidence>
<sequence length="232" mass="25535">MSCPHCANDTIPDNRQPAGSNPSVTSPISADGTPVIGQRYEIPARQGKAVRLARGQHLRIVNTHGTQVCDMWAFNAADISEHLSMEHMRAWIDRINPLAGDTLVTNHRRPILQFTKDTSPGVHDSLIAPCDIHRYRNLGVTGCHDSCADNLRLSLQAIGLVSKEVPDSLNLWMNIPFDARGTIQWLPTVSRPGDTVEFQAEMDCVVVMSACPQDVVAINSRDPQPVHFEVMA</sequence>
<name>A0A7V8FNQ7_9BURK</name>
<feature type="compositionally biased region" description="Polar residues" evidence="1">
    <location>
        <begin position="11"/>
        <end position="28"/>
    </location>
</feature>
<gene>
    <name evidence="3" type="ORF">GAK30_02047</name>
</gene>
<reference evidence="4" key="1">
    <citation type="journal article" date="2020" name="MBio">
        <title>Horizontal gene transfer to a defensive symbiont with a reduced genome amongst a multipartite beetle microbiome.</title>
        <authorList>
            <person name="Waterworth S.C."/>
            <person name="Florez L.V."/>
            <person name="Rees E.R."/>
            <person name="Hertweck C."/>
            <person name="Kaltenpoth M."/>
            <person name="Kwan J.C."/>
        </authorList>
    </citation>
    <scope>NUCLEOTIDE SEQUENCE [LARGE SCALE GENOMIC DNA]</scope>
</reference>
<dbReference type="PANTHER" id="PTHR31527">
    <property type="entry name" value="RE64534P"/>
    <property type="match status" value="1"/>
</dbReference>
<proteinExistence type="predicted"/>
<evidence type="ECO:0000313" key="3">
    <source>
        <dbReference type="EMBL" id="KAF1021153.1"/>
    </source>
</evidence>
<dbReference type="InterPro" id="IPR018959">
    <property type="entry name" value="DUF1989"/>
</dbReference>
<dbReference type="Pfam" id="PF09347">
    <property type="entry name" value="DUF1989"/>
    <property type="match status" value="1"/>
</dbReference>
<dbReference type="PANTHER" id="PTHR31527:SF0">
    <property type="entry name" value="RE64534P"/>
    <property type="match status" value="1"/>
</dbReference>
<evidence type="ECO:0000256" key="1">
    <source>
        <dbReference type="SAM" id="MobiDB-lite"/>
    </source>
</evidence>
<protein>
    <recommendedName>
        <fullName evidence="2">DUF1989 domain-containing protein</fullName>
    </recommendedName>
</protein>
<evidence type="ECO:0000313" key="4">
    <source>
        <dbReference type="Proteomes" id="UP000461670"/>
    </source>
</evidence>
<dbReference type="Proteomes" id="UP000461670">
    <property type="component" value="Unassembled WGS sequence"/>
</dbReference>
<dbReference type="AlphaFoldDB" id="A0A7V8FNQ7"/>
<comment type="caution">
    <text evidence="3">The sequence shown here is derived from an EMBL/GenBank/DDBJ whole genome shotgun (WGS) entry which is preliminary data.</text>
</comment>
<dbReference type="EMBL" id="WNDQ01000025">
    <property type="protein sequence ID" value="KAF1021153.1"/>
    <property type="molecule type" value="Genomic_DNA"/>
</dbReference>
<organism evidence="3 4">
    <name type="scientific">Paracidovorax wautersii</name>
    <dbReference type="NCBI Taxonomy" id="1177982"/>
    <lineage>
        <taxon>Bacteria</taxon>
        <taxon>Pseudomonadati</taxon>
        <taxon>Pseudomonadota</taxon>
        <taxon>Betaproteobacteria</taxon>
        <taxon>Burkholderiales</taxon>
        <taxon>Comamonadaceae</taxon>
        <taxon>Paracidovorax</taxon>
    </lineage>
</organism>
<accession>A0A7V8FNQ7</accession>
<feature type="region of interest" description="Disordered" evidence="1">
    <location>
        <begin position="1"/>
        <end position="34"/>
    </location>
</feature>
<feature type="domain" description="DUF1989" evidence="2">
    <location>
        <begin position="41"/>
        <end position="205"/>
    </location>
</feature>